<evidence type="ECO:0000256" key="9">
    <source>
        <dbReference type="RuleBase" id="RU368031"/>
    </source>
</evidence>
<comment type="PTM">
    <text evidence="9">Sulfation is important for activity and for the binding to a putative membrane receptor.</text>
</comment>
<comment type="similarity">
    <text evidence="2 9">Belongs to the phytosulfokine family.</text>
</comment>
<gene>
    <name evidence="10" type="ORF">K2173_023937</name>
</gene>
<keyword evidence="11" id="KW-1185">Reference proteome</keyword>
<comment type="function">
    <text evidence="9">Promotes plant cell differentiation, organogenesis and somatic embryogenesis as well as cell proliferation.</text>
</comment>
<protein>
    <recommendedName>
        <fullName evidence="9">Phytosulfokine</fullName>
    </recommendedName>
    <component>
        <recommendedName>
            <fullName evidence="9">Phytosulfokine-alpha</fullName>
            <shortName evidence="9">PSK-alpha</shortName>
            <shortName evidence="9">Phytosulfokine-a</shortName>
        </recommendedName>
    </component>
    <component>
        <recommendedName>
            <fullName evidence="9">Phytosulfokine-beta</fullName>
            <shortName evidence="9">PSK-beta</shortName>
            <shortName evidence="9">Phytosulfokine-b</shortName>
        </recommendedName>
    </component>
</protein>
<keyword evidence="4 9" id="KW-0964">Secreted</keyword>
<dbReference type="Proteomes" id="UP001159364">
    <property type="component" value="Linkage Group LG04"/>
</dbReference>
<dbReference type="GO" id="GO:0008083">
    <property type="term" value="F:growth factor activity"/>
    <property type="evidence" value="ECO:0007669"/>
    <property type="project" value="UniProtKB-UniRule"/>
</dbReference>
<evidence type="ECO:0000256" key="8">
    <source>
        <dbReference type="ARBA" id="ARBA00023030"/>
    </source>
</evidence>
<comment type="PTM">
    <text evidence="9">PSK-alpha is produced by endopeptidase digestion. PSK-beta is produced from PSK-alpha by exopeptidase digestion.</text>
</comment>
<dbReference type="GO" id="GO:0030154">
    <property type="term" value="P:cell differentiation"/>
    <property type="evidence" value="ECO:0007669"/>
    <property type="project" value="UniProtKB-UniRule"/>
</dbReference>
<proteinExistence type="inferred from homology"/>
<dbReference type="InterPro" id="IPR009438">
    <property type="entry name" value="Phytosulfokine"/>
</dbReference>
<accession>A0AAV8TPU1</accession>
<dbReference type="PANTHER" id="PTHR33285">
    <property type="entry name" value="PHYTOSULFOKINES 3"/>
    <property type="match status" value="1"/>
</dbReference>
<dbReference type="GO" id="GO:0005576">
    <property type="term" value="C:extracellular region"/>
    <property type="evidence" value="ECO:0007669"/>
    <property type="project" value="UniProtKB-SubCell"/>
</dbReference>
<keyword evidence="7 9" id="KW-0221">Differentiation</keyword>
<dbReference type="Pfam" id="PF06404">
    <property type="entry name" value="PSK"/>
    <property type="match status" value="1"/>
</dbReference>
<feature type="chain" id="PRO_5043112078" description="Phytosulfokine" evidence="9">
    <location>
        <begin position="24"/>
        <end position="83"/>
    </location>
</feature>
<dbReference type="PANTHER" id="PTHR33285:SF55">
    <property type="entry name" value="PHYTOSULFOKINES 3"/>
    <property type="match status" value="1"/>
</dbReference>
<evidence type="ECO:0000256" key="2">
    <source>
        <dbReference type="ARBA" id="ARBA00010781"/>
    </source>
</evidence>
<reference evidence="10 11" key="1">
    <citation type="submission" date="2021-09" db="EMBL/GenBank/DDBJ databases">
        <title>Genomic insights and catalytic innovation underlie evolution of tropane alkaloids biosynthesis.</title>
        <authorList>
            <person name="Wang Y.-J."/>
            <person name="Tian T."/>
            <person name="Huang J.-P."/>
            <person name="Huang S.-X."/>
        </authorList>
    </citation>
    <scope>NUCLEOTIDE SEQUENCE [LARGE SCALE GENOMIC DNA]</scope>
    <source>
        <strain evidence="10">KIB-2018</strain>
        <tissue evidence="10">Leaf</tissue>
    </source>
</reference>
<evidence type="ECO:0000313" key="10">
    <source>
        <dbReference type="EMBL" id="KAJ8768942.1"/>
    </source>
</evidence>
<evidence type="ECO:0000256" key="5">
    <source>
        <dbReference type="ARBA" id="ARBA00022641"/>
    </source>
</evidence>
<evidence type="ECO:0000256" key="7">
    <source>
        <dbReference type="ARBA" id="ARBA00022782"/>
    </source>
</evidence>
<dbReference type="AlphaFoldDB" id="A0AAV8TPU1"/>
<evidence type="ECO:0000256" key="4">
    <source>
        <dbReference type="ARBA" id="ARBA00022525"/>
    </source>
</evidence>
<evidence type="ECO:0000313" key="11">
    <source>
        <dbReference type="Proteomes" id="UP001159364"/>
    </source>
</evidence>
<keyword evidence="8 9" id="KW-0339">Growth factor</keyword>
<feature type="signal peptide" evidence="9">
    <location>
        <begin position="1"/>
        <end position="23"/>
    </location>
</feature>
<sequence length="83" mass="9422">MAQKIRTYCLMAFVLFSITVTYAIRPVPAFSGATLTEIEYGHEEKEEQVQVEESCVGAGEDECLLRRSLAAHLDYVYTEKHHP</sequence>
<dbReference type="EMBL" id="JAIWQS010000004">
    <property type="protein sequence ID" value="KAJ8768942.1"/>
    <property type="molecule type" value="Genomic_DNA"/>
</dbReference>
<comment type="caution">
    <text evidence="10">The sequence shown here is derived from an EMBL/GenBank/DDBJ whole genome shotgun (WGS) entry which is preliminary data.</text>
</comment>
<organism evidence="10 11">
    <name type="scientific">Erythroxylum novogranatense</name>
    <dbReference type="NCBI Taxonomy" id="1862640"/>
    <lineage>
        <taxon>Eukaryota</taxon>
        <taxon>Viridiplantae</taxon>
        <taxon>Streptophyta</taxon>
        <taxon>Embryophyta</taxon>
        <taxon>Tracheophyta</taxon>
        <taxon>Spermatophyta</taxon>
        <taxon>Magnoliopsida</taxon>
        <taxon>eudicotyledons</taxon>
        <taxon>Gunneridae</taxon>
        <taxon>Pentapetalae</taxon>
        <taxon>rosids</taxon>
        <taxon>fabids</taxon>
        <taxon>Malpighiales</taxon>
        <taxon>Erythroxylaceae</taxon>
        <taxon>Erythroxylum</taxon>
    </lineage>
</organism>
<comment type="subcellular location">
    <subcellularLocation>
        <location evidence="1 9">Secreted</location>
    </subcellularLocation>
</comment>
<keyword evidence="6 9" id="KW-0732">Signal</keyword>
<evidence type="ECO:0000256" key="6">
    <source>
        <dbReference type="ARBA" id="ARBA00022729"/>
    </source>
</evidence>
<evidence type="ECO:0000256" key="3">
    <source>
        <dbReference type="ARBA" id="ARBA00022473"/>
    </source>
</evidence>
<dbReference type="GO" id="GO:0008283">
    <property type="term" value="P:cell population proliferation"/>
    <property type="evidence" value="ECO:0007669"/>
    <property type="project" value="UniProtKB-UniRule"/>
</dbReference>
<keyword evidence="5 9" id="KW-0765">Sulfation</keyword>
<keyword evidence="3 9" id="KW-0217">Developmental protein</keyword>
<evidence type="ECO:0000256" key="1">
    <source>
        <dbReference type="ARBA" id="ARBA00004613"/>
    </source>
</evidence>
<name>A0AAV8TPU1_9ROSI</name>